<name>A0A1H5RKD2_9PSEU</name>
<feature type="domain" description="NAD-dependent epimerase/dehydratase" evidence="2">
    <location>
        <begin position="147"/>
        <end position="354"/>
    </location>
</feature>
<gene>
    <name evidence="4" type="ORF">SAMN05421837_1192</name>
</gene>
<reference evidence="5" key="1">
    <citation type="submission" date="2016-10" db="EMBL/GenBank/DDBJ databases">
        <authorList>
            <person name="Varghese N."/>
            <person name="Submissions S."/>
        </authorList>
    </citation>
    <scope>NUCLEOTIDE SEQUENCE [LARGE SCALE GENOMIC DNA]</scope>
    <source>
        <strain evidence="5">DSM 44654</strain>
    </source>
</reference>
<dbReference type="CDD" id="cd07820">
    <property type="entry name" value="SRPBCC_3"/>
    <property type="match status" value="1"/>
</dbReference>
<dbReference type="Gene3D" id="3.30.530.20">
    <property type="match status" value="1"/>
</dbReference>
<dbReference type="PANTHER" id="PTHR11092">
    <property type="entry name" value="SUGAR NUCLEOTIDE EPIMERASE RELATED"/>
    <property type="match status" value="1"/>
</dbReference>
<evidence type="ECO:0000313" key="5">
    <source>
        <dbReference type="Proteomes" id="UP000198878"/>
    </source>
</evidence>
<dbReference type="Proteomes" id="UP000198878">
    <property type="component" value="Unassembled WGS sequence"/>
</dbReference>
<dbReference type="PANTHER" id="PTHR11092:SF0">
    <property type="entry name" value="EPIMERASE FAMILY PROTEIN SDR39U1"/>
    <property type="match status" value="1"/>
</dbReference>
<dbReference type="RefSeq" id="WP_086675841.1">
    <property type="nucleotide sequence ID" value="NZ_FNUJ01000019.1"/>
</dbReference>
<dbReference type="AlphaFoldDB" id="A0A1H5RKD2"/>
<evidence type="ECO:0000313" key="4">
    <source>
        <dbReference type="EMBL" id="SEF38168.1"/>
    </source>
</evidence>
<feature type="domain" description="DUF1731" evidence="3">
    <location>
        <begin position="390"/>
        <end position="438"/>
    </location>
</feature>
<dbReference type="Pfam" id="PF01370">
    <property type="entry name" value="Epimerase"/>
    <property type="match status" value="1"/>
</dbReference>
<dbReference type="Gene3D" id="3.40.50.720">
    <property type="entry name" value="NAD(P)-binding Rossmann-like Domain"/>
    <property type="match status" value="1"/>
</dbReference>
<dbReference type="InterPro" id="IPR010099">
    <property type="entry name" value="SDR39U1"/>
</dbReference>
<dbReference type="SUPFAM" id="SSF51735">
    <property type="entry name" value="NAD(P)-binding Rossmann-fold domains"/>
    <property type="match status" value="1"/>
</dbReference>
<proteinExistence type="inferred from homology"/>
<dbReference type="InterPro" id="IPR023393">
    <property type="entry name" value="START-like_dom_sf"/>
</dbReference>
<evidence type="ECO:0000259" key="2">
    <source>
        <dbReference type="Pfam" id="PF01370"/>
    </source>
</evidence>
<protein>
    <recommendedName>
        <fullName evidence="6">TIGR01777 family protein</fullName>
    </recommendedName>
</protein>
<dbReference type="InterPro" id="IPR036291">
    <property type="entry name" value="NAD(P)-bd_dom_sf"/>
</dbReference>
<keyword evidence="5" id="KW-1185">Reference proteome</keyword>
<sequence>MVFEYSGVVAAPVDEVFAWHGLPGAITRLTPPWQPVHVGAEAASLRDGTAELVLPGGPKWLAAHQAGGYHPPHQFVDRLATPVVSAVLPWRHTHRFEPDGPDRTVVTDRVETPVPAALLRSMFAYRHRQLAADLAAQRRYWHEPLTVAVTGASGLVGTALTALLTTGGHRVVRLVRRPARTRDERTWHPEAPAADLLSGIDAVVHLAGASVAGRFGERHRRAVRDSRIGPTRKLAELAARTPDGPGVFVSASAVGYYGPERGDEVLTEDSDRGEGFLADVVDDWEGAAGPAVAAGIRVVCVRTGLVLSPRGGLLRLQRPLFAAGLGGPLGTGRQWTPWIGLDDLTDVYLRALTDRALAGPVNAVAPEPVRNTEYTRVLARVLHRPAVLAVPSLGPRVLLGSEGARELALADQRGCPRRLLDAGHEFRHPDLRDALAHVLGATPGVPARPTAGEPV</sequence>
<accession>A0A1H5RKD2</accession>
<dbReference type="EMBL" id="FNUJ01000019">
    <property type="protein sequence ID" value="SEF38168.1"/>
    <property type="molecule type" value="Genomic_DNA"/>
</dbReference>
<comment type="similarity">
    <text evidence="1">Belongs to the NAD(P)-dependent epimerase/dehydratase family. SDR39U1 subfamily.</text>
</comment>
<evidence type="ECO:0000259" key="3">
    <source>
        <dbReference type="Pfam" id="PF08338"/>
    </source>
</evidence>
<dbReference type="NCBIfam" id="TIGR01777">
    <property type="entry name" value="yfcH"/>
    <property type="match status" value="1"/>
</dbReference>
<organism evidence="4 5">
    <name type="scientific">Amycolatopsis pretoriensis</name>
    <dbReference type="NCBI Taxonomy" id="218821"/>
    <lineage>
        <taxon>Bacteria</taxon>
        <taxon>Bacillati</taxon>
        <taxon>Actinomycetota</taxon>
        <taxon>Actinomycetes</taxon>
        <taxon>Pseudonocardiales</taxon>
        <taxon>Pseudonocardiaceae</taxon>
        <taxon>Amycolatopsis</taxon>
    </lineage>
</organism>
<dbReference type="InterPro" id="IPR013549">
    <property type="entry name" value="DUF1731"/>
</dbReference>
<dbReference type="InterPro" id="IPR001509">
    <property type="entry name" value="Epimerase_deHydtase"/>
</dbReference>
<evidence type="ECO:0000256" key="1">
    <source>
        <dbReference type="ARBA" id="ARBA00009353"/>
    </source>
</evidence>
<dbReference type="Pfam" id="PF08338">
    <property type="entry name" value="DUF1731"/>
    <property type="match status" value="1"/>
</dbReference>
<dbReference type="SUPFAM" id="SSF55961">
    <property type="entry name" value="Bet v1-like"/>
    <property type="match status" value="1"/>
</dbReference>
<evidence type="ECO:0008006" key="6">
    <source>
        <dbReference type="Google" id="ProtNLM"/>
    </source>
</evidence>
<dbReference type="OrthoDB" id="9801773at2"/>
<dbReference type="STRING" id="218821.SAMN05421837_1192"/>